<feature type="region of interest" description="Disordered" evidence="4">
    <location>
        <begin position="1"/>
        <end position="37"/>
    </location>
</feature>
<dbReference type="PANTHER" id="PTHR46214:SF8">
    <property type="entry name" value="RING_FYVE_PHD ZINC FINGER SUPERFAMILY PROTEIN"/>
    <property type="match status" value="1"/>
</dbReference>
<dbReference type="PROSITE" id="PS51292">
    <property type="entry name" value="ZF_RING_CH"/>
    <property type="match status" value="1"/>
</dbReference>
<evidence type="ECO:0000256" key="3">
    <source>
        <dbReference type="ARBA" id="ARBA00022833"/>
    </source>
</evidence>
<protein>
    <submittedName>
        <fullName evidence="7">E3 ubiquitin ligase SUD1</fullName>
    </submittedName>
</protein>
<keyword evidence="8" id="KW-1185">Reference proteome</keyword>
<dbReference type="SUPFAM" id="SSF57850">
    <property type="entry name" value="RING/U-box"/>
    <property type="match status" value="1"/>
</dbReference>
<evidence type="ECO:0000313" key="8">
    <source>
        <dbReference type="Proteomes" id="UP001327560"/>
    </source>
</evidence>
<dbReference type="AlphaFoldDB" id="A0AAQ3K246"/>
<feature type="compositionally biased region" description="Low complexity" evidence="4">
    <location>
        <begin position="9"/>
        <end position="24"/>
    </location>
</feature>
<sequence length="196" mass="20713">MTESAGQKAAESSPAEAPDPAVVARSGERVADAGEGNGAAGVVVPTAETGACVVLDVGPFGGGGTGDDGSDGEGGNVCRICQLSAVSGEDASEPIPLGCECKGELGFAHRQCAEAWFKVRGNRCCEICGSNAKNITVRVDLRFIEEGLDRRELNGQNLSENNERLAWWKRLPFCNSLMGCLIITFVLLWFFRVTML</sequence>
<keyword evidence="2" id="KW-0863">Zinc-finger</keyword>
<evidence type="ECO:0000259" key="6">
    <source>
        <dbReference type="PROSITE" id="PS51292"/>
    </source>
</evidence>
<dbReference type="GO" id="GO:0008270">
    <property type="term" value="F:zinc ion binding"/>
    <property type="evidence" value="ECO:0007669"/>
    <property type="project" value="UniProtKB-KW"/>
</dbReference>
<feature type="transmembrane region" description="Helical" evidence="5">
    <location>
        <begin position="173"/>
        <end position="191"/>
    </location>
</feature>
<keyword evidence="3" id="KW-0862">Zinc</keyword>
<reference evidence="7 8" key="1">
    <citation type="submission" date="2023-10" db="EMBL/GenBank/DDBJ databases">
        <title>Chromosome-scale genome assembly provides insights into flower coloration mechanisms of Canna indica.</title>
        <authorList>
            <person name="Li C."/>
        </authorList>
    </citation>
    <scope>NUCLEOTIDE SEQUENCE [LARGE SCALE GENOMIC DNA]</scope>
    <source>
        <tissue evidence="7">Flower</tissue>
    </source>
</reference>
<accession>A0AAQ3K246</accession>
<keyword evidence="1" id="KW-0479">Metal-binding</keyword>
<evidence type="ECO:0000256" key="1">
    <source>
        <dbReference type="ARBA" id="ARBA00022723"/>
    </source>
</evidence>
<proteinExistence type="predicted"/>
<dbReference type="Pfam" id="PF12906">
    <property type="entry name" value="RINGv"/>
    <property type="match status" value="1"/>
</dbReference>
<keyword evidence="5" id="KW-0472">Membrane</keyword>
<gene>
    <name evidence="7" type="ORF">Cni_G08029</name>
</gene>
<organism evidence="7 8">
    <name type="scientific">Canna indica</name>
    <name type="common">Indian-shot</name>
    <dbReference type="NCBI Taxonomy" id="4628"/>
    <lineage>
        <taxon>Eukaryota</taxon>
        <taxon>Viridiplantae</taxon>
        <taxon>Streptophyta</taxon>
        <taxon>Embryophyta</taxon>
        <taxon>Tracheophyta</taxon>
        <taxon>Spermatophyta</taxon>
        <taxon>Magnoliopsida</taxon>
        <taxon>Liliopsida</taxon>
        <taxon>Zingiberales</taxon>
        <taxon>Cannaceae</taxon>
        <taxon>Canna</taxon>
    </lineage>
</organism>
<dbReference type="InterPro" id="IPR011016">
    <property type="entry name" value="Znf_RING-CH"/>
</dbReference>
<keyword evidence="5" id="KW-1133">Transmembrane helix</keyword>
<dbReference type="Gene3D" id="3.30.40.10">
    <property type="entry name" value="Zinc/RING finger domain, C3HC4 (zinc finger)"/>
    <property type="match status" value="1"/>
</dbReference>
<evidence type="ECO:0000313" key="7">
    <source>
        <dbReference type="EMBL" id="WOK99317.1"/>
    </source>
</evidence>
<evidence type="ECO:0000256" key="4">
    <source>
        <dbReference type="SAM" id="MobiDB-lite"/>
    </source>
</evidence>
<dbReference type="PANTHER" id="PTHR46214">
    <property type="entry name" value="ZINC FINGER, RING-CH-TYPE"/>
    <property type="match status" value="1"/>
</dbReference>
<evidence type="ECO:0000256" key="2">
    <source>
        <dbReference type="ARBA" id="ARBA00022771"/>
    </source>
</evidence>
<name>A0AAQ3K246_9LILI</name>
<feature type="domain" description="RING-CH-type" evidence="6">
    <location>
        <begin position="70"/>
        <end position="135"/>
    </location>
</feature>
<dbReference type="Proteomes" id="UP001327560">
    <property type="component" value="Chromosome 2"/>
</dbReference>
<evidence type="ECO:0000256" key="5">
    <source>
        <dbReference type="SAM" id="Phobius"/>
    </source>
</evidence>
<dbReference type="CDD" id="cd16495">
    <property type="entry name" value="RING_CH-C4HC3_MARCH"/>
    <property type="match status" value="1"/>
</dbReference>
<dbReference type="InterPro" id="IPR013083">
    <property type="entry name" value="Znf_RING/FYVE/PHD"/>
</dbReference>
<dbReference type="SMART" id="SM00744">
    <property type="entry name" value="RINGv"/>
    <property type="match status" value="1"/>
</dbReference>
<keyword evidence="5" id="KW-0812">Transmembrane</keyword>
<dbReference type="EMBL" id="CP136891">
    <property type="protein sequence ID" value="WOK99317.1"/>
    <property type="molecule type" value="Genomic_DNA"/>
</dbReference>